<keyword evidence="5" id="KW-1185">Reference proteome</keyword>
<feature type="compositionally biased region" description="Pro residues" evidence="2">
    <location>
        <begin position="172"/>
        <end position="184"/>
    </location>
</feature>
<dbReference type="Proteomes" id="UP000807371">
    <property type="component" value="Unassembled WGS sequence"/>
</dbReference>
<feature type="region of interest" description="Disordered" evidence="2">
    <location>
        <begin position="161"/>
        <end position="239"/>
    </location>
</feature>
<dbReference type="GO" id="GO:0005524">
    <property type="term" value="F:ATP binding"/>
    <property type="evidence" value="ECO:0007669"/>
    <property type="project" value="UniProtKB-KW"/>
</dbReference>
<dbReference type="PANTHER" id="PTHR35526:SF3">
    <property type="entry name" value="ANTI-SIGMA-F FACTOR RSBW"/>
    <property type="match status" value="1"/>
</dbReference>
<feature type="compositionally biased region" description="Pro residues" evidence="2">
    <location>
        <begin position="214"/>
        <end position="233"/>
    </location>
</feature>
<keyword evidence="4" id="KW-0067">ATP-binding</keyword>
<organism evidence="4 5">
    <name type="scientific">Streptomyces pactum</name>
    <dbReference type="NCBI Taxonomy" id="68249"/>
    <lineage>
        <taxon>Bacteria</taxon>
        <taxon>Bacillati</taxon>
        <taxon>Actinomycetota</taxon>
        <taxon>Actinomycetes</taxon>
        <taxon>Kitasatosporales</taxon>
        <taxon>Streptomycetaceae</taxon>
        <taxon>Streptomyces</taxon>
    </lineage>
</organism>
<feature type="compositionally biased region" description="Low complexity" evidence="2">
    <location>
        <begin position="185"/>
        <end position="213"/>
    </location>
</feature>
<evidence type="ECO:0000259" key="3">
    <source>
        <dbReference type="Pfam" id="PF13581"/>
    </source>
</evidence>
<dbReference type="SUPFAM" id="SSF55874">
    <property type="entry name" value="ATPase domain of HSP90 chaperone/DNA topoisomerase II/histidine kinase"/>
    <property type="match status" value="1"/>
</dbReference>
<feature type="domain" description="Histidine kinase/HSP90-like ATPase" evidence="3">
    <location>
        <begin position="31"/>
        <end position="136"/>
    </location>
</feature>
<keyword evidence="1" id="KW-0808">Transferase</keyword>
<gene>
    <name evidence="4" type="ORF">IHE55_24750</name>
</gene>
<dbReference type="Gene3D" id="3.30.565.10">
    <property type="entry name" value="Histidine kinase-like ATPase, C-terminal domain"/>
    <property type="match status" value="1"/>
</dbReference>
<dbReference type="CDD" id="cd16936">
    <property type="entry name" value="HATPase_RsbW-like"/>
    <property type="match status" value="1"/>
</dbReference>
<dbReference type="Pfam" id="PF13581">
    <property type="entry name" value="HATPase_c_2"/>
    <property type="match status" value="1"/>
</dbReference>
<keyword evidence="4" id="KW-0547">Nucleotide-binding</keyword>
<dbReference type="InterPro" id="IPR036890">
    <property type="entry name" value="HATPase_C_sf"/>
</dbReference>
<name>A0ABS0NRK2_9ACTN</name>
<dbReference type="InterPro" id="IPR003594">
    <property type="entry name" value="HATPase_dom"/>
</dbReference>
<evidence type="ECO:0000313" key="4">
    <source>
        <dbReference type="EMBL" id="MBH5337812.1"/>
    </source>
</evidence>
<sequence length="239" mass="24348">MEMLGNTPPDHGRTAPPTPPVCEGVWRFTAPALDSSVPRARHAVRELLAQRRVPVTEEQAQSLLLIVSELVTNAVRHAALLSPQITVEVRVGGGWVRLAVEDDHPYRPKALQADPGRTGGRGLLLVQALAEEAGGTYDVDHIPSGGKAVWAALPLPAAPPPGAEPAAGSVPAPAPAPPAGPVPPFATAGPAEHGAPVRPGAPVWPAGPAAARPPAGPAPAGPVPPAAPVPPVTNPRRPR</sequence>
<evidence type="ECO:0000313" key="5">
    <source>
        <dbReference type="Proteomes" id="UP000807371"/>
    </source>
</evidence>
<comment type="caution">
    <text evidence="4">The sequence shown here is derived from an EMBL/GenBank/DDBJ whole genome shotgun (WGS) entry which is preliminary data.</text>
</comment>
<dbReference type="InterPro" id="IPR050267">
    <property type="entry name" value="Anti-sigma-factor_SerPK"/>
</dbReference>
<dbReference type="PANTHER" id="PTHR35526">
    <property type="entry name" value="ANTI-SIGMA-F FACTOR RSBW-RELATED"/>
    <property type="match status" value="1"/>
</dbReference>
<protein>
    <submittedName>
        <fullName evidence="4">ATP-binding protein</fullName>
    </submittedName>
</protein>
<proteinExistence type="predicted"/>
<dbReference type="EMBL" id="JACYXC010000001">
    <property type="protein sequence ID" value="MBH5337812.1"/>
    <property type="molecule type" value="Genomic_DNA"/>
</dbReference>
<reference evidence="4 5" key="1">
    <citation type="submission" date="2020-09" db="EMBL/GenBank/DDBJ databases">
        <title>Biosynthesis of the nuclear factor of activated T cells inhibitor NFAT-133 and its congeners in Streptomyces pactum.</title>
        <authorList>
            <person name="Zhou W."/>
            <person name="Posri P."/>
            <person name="Abugrain M.E."/>
            <person name="Weisberg A.J."/>
            <person name="Chang J.H."/>
            <person name="Mahmud T."/>
        </authorList>
    </citation>
    <scope>NUCLEOTIDE SEQUENCE [LARGE SCALE GENOMIC DNA]</scope>
    <source>
        <strain evidence="4 5">ATCC 27456</strain>
    </source>
</reference>
<accession>A0ABS0NRK2</accession>
<keyword evidence="1" id="KW-0723">Serine/threonine-protein kinase</keyword>
<evidence type="ECO:0000256" key="1">
    <source>
        <dbReference type="ARBA" id="ARBA00022527"/>
    </source>
</evidence>
<evidence type="ECO:0000256" key="2">
    <source>
        <dbReference type="SAM" id="MobiDB-lite"/>
    </source>
</evidence>
<keyword evidence="1" id="KW-0418">Kinase</keyword>